<name>A0A919SZ50_9ACTN</name>
<evidence type="ECO:0000256" key="1">
    <source>
        <dbReference type="SAM" id="MobiDB-lite"/>
    </source>
</evidence>
<dbReference type="EMBL" id="BOQP01000042">
    <property type="protein sequence ID" value="GIM80374.1"/>
    <property type="molecule type" value="Genomic_DNA"/>
</dbReference>
<protein>
    <submittedName>
        <fullName evidence="2">Uncharacterized protein</fullName>
    </submittedName>
</protein>
<sequence>MRANLWGFPALPHRPSGDPGPVHATLAPTDFCGRTAIMAAMPKPKPQPADEAREQLRRALQTSMDTRQ</sequence>
<comment type="caution">
    <text evidence="2">The sequence shown here is derived from an EMBL/GenBank/DDBJ whole genome shotgun (WGS) entry which is preliminary data.</text>
</comment>
<feature type="region of interest" description="Disordered" evidence="1">
    <location>
        <begin position="41"/>
        <end position="68"/>
    </location>
</feature>
<proteinExistence type="predicted"/>
<evidence type="ECO:0000313" key="3">
    <source>
        <dbReference type="Proteomes" id="UP000680865"/>
    </source>
</evidence>
<feature type="region of interest" description="Disordered" evidence="1">
    <location>
        <begin position="1"/>
        <end position="25"/>
    </location>
</feature>
<dbReference type="AlphaFoldDB" id="A0A919SZ50"/>
<dbReference type="RefSeq" id="WP_213001524.1">
    <property type="nucleotide sequence ID" value="NZ_BAAATW010000001.1"/>
</dbReference>
<reference evidence="2" key="1">
    <citation type="submission" date="2021-03" db="EMBL/GenBank/DDBJ databases">
        <title>Whole genome shotgun sequence of Actinoplanes consettensis NBRC 14913.</title>
        <authorList>
            <person name="Komaki H."/>
            <person name="Tamura T."/>
        </authorList>
    </citation>
    <scope>NUCLEOTIDE SEQUENCE</scope>
    <source>
        <strain evidence="2">NBRC 14913</strain>
    </source>
</reference>
<gene>
    <name evidence="2" type="ORF">Aco04nite_70410</name>
</gene>
<dbReference type="Proteomes" id="UP000680865">
    <property type="component" value="Unassembled WGS sequence"/>
</dbReference>
<feature type="compositionally biased region" description="Basic and acidic residues" evidence="1">
    <location>
        <begin position="48"/>
        <end position="57"/>
    </location>
</feature>
<accession>A0A919SZ50</accession>
<organism evidence="2 3">
    <name type="scientific">Winogradskya consettensis</name>
    <dbReference type="NCBI Taxonomy" id="113560"/>
    <lineage>
        <taxon>Bacteria</taxon>
        <taxon>Bacillati</taxon>
        <taxon>Actinomycetota</taxon>
        <taxon>Actinomycetes</taxon>
        <taxon>Micromonosporales</taxon>
        <taxon>Micromonosporaceae</taxon>
        <taxon>Winogradskya</taxon>
    </lineage>
</organism>
<evidence type="ECO:0000313" key="2">
    <source>
        <dbReference type="EMBL" id="GIM80374.1"/>
    </source>
</evidence>
<keyword evidence="3" id="KW-1185">Reference proteome</keyword>